<dbReference type="AlphaFoldDB" id="A0A9R1VQK6"/>
<keyword evidence="3" id="KW-1185">Reference proteome</keyword>
<feature type="region of interest" description="Disordered" evidence="1">
    <location>
        <begin position="51"/>
        <end position="91"/>
    </location>
</feature>
<feature type="compositionally biased region" description="Basic and acidic residues" evidence="1">
    <location>
        <begin position="68"/>
        <end position="79"/>
    </location>
</feature>
<proteinExistence type="predicted"/>
<name>A0A9R1VQK6_LACSA</name>
<feature type="compositionally biased region" description="Polar residues" evidence="1">
    <location>
        <begin position="53"/>
        <end position="64"/>
    </location>
</feature>
<gene>
    <name evidence="2" type="ORF">LSAT_V11C400182890</name>
</gene>
<evidence type="ECO:0000256" key="1">
    <source>
        <dbReference type="SAM" id="MobiDB-lite"/>
    </source>
</evidence>
<dbReference type="Proteomes" id="UP000235145">
    <property type="component" value="Unassembled WGS sequence"/>
</dbReference>
<reference evidence="2 3" key="1">
    <citation type="journal article" date="2017" name="Nat. Commun.">
        <title>Genome assembly with in vitro proximity ligation data and whole-genome triplication in lettuce.</title>
        <authorList>
            <person name="Reyes-Chin-Wo S."/>
            <person name="Wang Z."/>
            <person name="Yang X."/>
            <person name="Kozik A."/>
            <person name="Arikit S."/>
            <person name="Song C."/>
            <person name="Xia L."/>
            <person name="Froenicke L."/>
            <person name="Lavelle D.O."/>
            <person name="Truco M.J."/>
            <person name="Xia R."/>
            <person name="Zhu S."/>
            <person name="Xu C."/>
            <person name="Xu H."/>
            <person name="Xu X."/>
            <person name="Cox K."/>
            <person name="Korf I."/>
            <person name="Meyers B.C."/>
            <person name="Michelmore R.W."/>
        </authorList>
    </citation>
    <scope>NUCLEOTIDE SEQUENCE [LARGE SCALE GENOMIC DNA]</scope>
    <source>
        <strain evidence="3">cv. Salinas</strain>
        <tissue evidence="2">Seedlings</tissue>
    </source>
</reference>
<evidence type="ECO:0000313" key="3">
    <source>
        <dbReference type="Proteomes" id="UP000235145"/>
    </source>
</evidence>
<dbReference type="EMBL" id="NBSK02000004">
    <property type="protein sequence ID" value="KAJ0208868.1"/>
    <property type="molecule type" value="Genomic_DNA"/>
</dbReference>
<sequence>MFICVPDYDPMSGKARCIGLGPSYVIMCMVCVRTGGSKPSCEIRGSSLRYRTGGSNSSCETRGSSLRHMTEGSTPRRETGGSSPRRMTEGSMPSYSHERLIICVCEVFDMITHYISFLFIITMEWLHVAMEDIVVHEFFRGALVGEDGLVFVSSFFYTNDALFLGEWDKENITNLLLHLVHGLKINLHKSNRFRIEVAMDEVENLAISIGCSVKKMPFWYLGLPIGSKNREGGGWRDGKLWLTIFKKYLQIGKLNFSILATC</sequence>
<accession>A0A9R1VQK6</accession>
<comment type="caution">
    <text evidence="2">The sequence shown here is derived from an EMBL/GenBank/DDBJ whole genome shotgun (WGS) entry which is preliminary data.</text>
</comment>
<organism evidence="2 3">
    <name type="scientific">Lactuca sativa</name>
    <name type="common">Garden lettuce</name>
    <dbReference type="NCBI Taxonomy" id="4236"/>
    <lineage>
        <taxon>Eukaryota</taxon>
        <taxon>Viridiplantae</taxon>
        <taxon>Streptophyta</taxon>
        <taxon>Embryophyta</taxon>
        <taxon>Tracheophyta</taxon>
        <taxon>Spermatophyta</taxon>
        <taxon>Magnoliopsida</taxon>
        <taxon>eudicotyledons</taxon>
        <taxon>Gunneridae</taxon>
        <taxon>Pentapetalae</taxon>
        <taxon>asterids</taxon>
        <taxon>campanulids</taxon>
        <taxon>Asterales</taxon>
        <taxon>Asteraceae</taxon>
        <taxon>Cichorioideae</taxon>
        <taxon>Cichorieae</taxon>
        <taxon>Lactucinae</taxon>
        <taxon>Lactuca</taxon>
    </lineage>
</organism>
<protein>
    <submittedName>
        <fullName evidence="2">Uncharacterized protein</fullName>
    </submittedName>
</protein>
<evidence type="ECO:0000313" key="2">
    <source>
        <dbReference type="EMBL" id="KAJ0208868.1"/>
    </source>
</evidence>